<dbReference type="Pfam" id="PF15937">
    <property type="entry name" value="PrlF_antitoxin"/>
    <property type="match status" value="1"/>
</dbReference>
<evidence type="ECO:0000313" key="3">
    <source>
        <dbReference type="EMBL" id="PTE20140.1"/>
    </source>
</evidence>
<evidence type="ECO:0000313" key="4">
    <source>
        <dbReference type="Proteomes" id="UP000241010"/>
    </source>
</evidence>
<dbReference type="PROSITE" id="PS51740">
    <property type="entry name" value="SPOVT_ABRB"/>
    <property type="match status" value="1"/>
</dbReference>
<dbReference type="SUPFAM" id="SSF89447">
    <property type="entry name" value="AbrB/MazE/MraZ-like"/>
    <property type="match status" value="1"/>
</dbReference>
<dbReference type="GO" id="GO:0003700">
    <property type="term" value="F:DNA-binding transcription factor activity"/>
    <property type="evidence" value="ECO:0007669"/>
    <property type="project" value="InterPro"/>
</dbReference>
<name>A0A2T4JQF1_9RHOB</name>
<dbReference type="GO" id="GO:0001558">
    <property type="term" value="P:regulation of cell growth"/>
    <property type="evidence" value="ECO:0007669"/>
    <property type="project" value="InterPro"/>
</dbReference>
<dbReference type="Gene3D" id="2.10.260.10">
    <property type="match status" value="1"/>
</dbReference>
<evidence type="ECO:0000259" key="2">
    <source>
        <dbReference type="PROSITE" id="PS51740"/>
    </source>
</evidence>
<dbReference type="GO" id="GO:0097351">
    <property type="term" value="F:toxin sequestering activity"/>
    <property type="evidence" value="ECO:0007669"/>
    <property type="project" value="InterPro"/>
</dbReference>
<protein>
    <submittedName>
        <fullName evidence="3">AbrB family transcriptional regulator</fullName>
    </submittedName>
</protein>
<proteinExistence type="predicted"/>
<dbReference type="Proteomes" id="UP000241010">
    <property type="component" value="Unassembled WGS sequence"/>
</dbReference>
<gene>
    <name evidence="3" type="ORF">C5F48_19150</name>
</gene>
<accession>A0A2T4JQF1</accession>
<keyword evidence="4" id="KW-1185">Reference proteome</keyword>
<comment type="caution">
    <text evidence="3">The sequence shown here is derived from an EMBL/GenBank/DDBJ whole genome shotgun (WGS) entry which is preliminary data.</text>
</comment>
<reference evidence="3 4" key="1">
    <citation type="submission" date="2018-03" db="EMBL/GenBank/DDBJ databases">
        <title>Cereibacter changlensis.</title>
        <authorList>
            <person name="Meyer T.E."/>
            <person name="Miller S."/>
            <person name="Lodha T."/>
            <person name="Gandham S."/>
            <person name="Chintalapati S."/>
            <person name="Chintalapati V.R."/>
        </authorList>
    </citation>
    <scope>NUCLEOTIDE SEQUENCE [LARGE SCALE GENOMIC DNA]</scope>
    <source>
        <strain evidence="3 4">JA139</strain>
    </source>
</reference>
<keyword evidence="1" id="KW-0238">DNA-binding</keyword>
<dbReference type="GO" id="GO:0003677">
    <property type="term" value="F:DNA binding"/>
    <property type="evidence" value="ECO:0007669"/>
    <property type="project" value="UniProtKB-UniRule"/>
</dbReference>
<dbReference type="InterPro" id="IPR031848">
    <property type="entry name" value="PrlF_antitoxin"/>
</dbReference>
<evidence type="ECO:0000256" key="1">
    <source>
        <dbReference type="PROSITE-ProRule" id="PRU01076"/>
    </source>
</evidence>
<dbReference type="InterPro" id="IPR007159">
    <property type="entry name" value="SpoVT-AbrB_dom"/>
</dbReference>
<feature type="domain" description="SpoVT-AbrB" evidence="2">
    <location>
        <begin position="1"/>
        <end position="47"/>
    </location>
</feature>
<dbReference type="OrthoDB" id="9809003at2"/>
<dbReference type="NCBIfam" id="TIGR01439">
    <property type="entry name" value="lp_hng_hel_AbrB"/>
    <property type="match status" value="1"/>
</dbReference>
<sequence length="78" mass="8148">MPESTLTSKGQTTLPAEVRRALDLAPGDRLRYVILDGGEVRLVKTRAVAGIAGMLHRAHRAPVDLGAMDEAIAGGAGE</sequence>
<dbReference type="InterPro" id="IPR037914">
    <property type="entry name" value="SpoVT-AbrB_sf"/>
</dbReference>
<organism evidence="3 4">
    <name type="scientific">Cereibacter changlensis JA139</name>
    <dbReference type="NCBI Taxonomy" id="1188249"/>
    <lineage>
        <taxon>Bacteria</taxon>
        <taxon>Pseudomonadati</taxon>
        <taxon>Pseudomonadota</taxon>
        <taxon>Alphaproteobacteria</taxon>
        <taxon>Rhodobacterales</taxon>
        <taxon>Paracoccaceae</taxon>
        <taxon>Cereibacter</taxon>
    </lineage>
</organism>
<dbReference type="AlphaFoldDB" id="A0A2T4JQF1"/>
<dbReference type="EMBL" id="PZKG01000133">
    <property type="protein sequence ID" value="PTE20140.1"/>
    <property type="molecule type" value="Genomic_DNA"/>
</dbReference>
<dbReference type="SMART" id="SM00966">
    <property type="entry name" value="SpoVT_AbrB"/>
    <property type="match status" value="1"/>
</dbReference>